<protein>
    <submittedName>
        <fullName evidence="1">AtMMH-1</fullName>
    </submittedName>
</protein>
<name>A0ACB6ZXE3_THEGA</name>
<organism evidence="1 2">
    <name type="scientific">Thelephora ganbajun</name>
    <name type="common">Ganba fungus</name>
    <dbReference type="NCBI Taxonomy" id="370292"/>
    <lineage>
        <taxon>Eukaryota</taxon>
        <taxon>Fungi</taxon>
        <taxon>Dikarya</taxon>
        <taxon>Basidiomycota</taxon>
        <taxon>Agaricomycotina</taxon>
        <taxon>Agaricomycetes</taxon>
        <taxon>Thelephorales</taxon>
        <taxon>Thelephoraceae</taxon>
        <taxon>Thelephora</taxon>
    </lineage>
</organism>
<sequence length="363" mass="41076">MPELPEVERAAKFIRTTATGKKITRVETTEDTLVYTGGITHEQFRNEIEGRVIKTAGRRGKVFYIELEGPGKMPVLHFGMTGMLRLKGRPAMYYKETPKDPDESWPPRYMKFILHLADPNDDEAEKLELAFLDARRLGRIRLCADPLNEPPISKLGFDPILSMPNLEDFTPQVLKRKAPIKAVLLNQSFSAGVGNWVADEILYHARIHPEYRANTLSTQQIKKLHFWIAEVCKVAVSVDADDAKFPDDWLFKHRWGKGKGETKIFTLPSGKRGTLRWVTIGGRTSAFIGELQKHPNGPVASRKVWKKKGVSMSSVYFEDDSDYRSEDDSTPIPDGDSEPTVGTTKRKRETTTSESKASKKQKE</sequence>
<gene>
    <name evidence="1" type="ORF">BDM02DRAFT_3182092</name>
</gene>
<dbReference type="EMBL" id="MU117961">
    <property type="protein sequence ID" value="KAF9654274.1"/>
    <property type="molecule type" value="Genomic_DNA"/>
</dbReference>
<dbReference type="Proteomes" id="UP000886501">
    <property type="component" value="Unassembled WGS sequence"/>
</dbReference>
<keyword evidence="2" id="KW-1185">Reference proteome</keyword>
<reference evidence="1" key="2">
    <citation type="journal article" date="2020" name="Nat. Commun.">
        <title>Large-scale genome sequencing of mycorrhizal fungi provides insights into the early evolution of symbiotic traits.</title>
        <authorList>
            <person name="Miyauchi S."/>
            <person name="Kiss E."/>
            <person name="Kuo A."/>
            <person name="Drula E."/>
            <person name="Kohler A."/>
            <person name="Sanchez-Garcia M."/>
            <person name="Morin E."/>
            <person name="Andreopoulos B."/>
            <person name="Barry K.W."/>
            <person name="Bonito G."/>
            <person name="Buee M."/>
            <person name="Carver A."/>
            <person name="Chen C."/>
            <person name="Cichocki N."/>
            <person name="Clum A."/>
            <person name="Culley D."/>
            <person name="Crous P.W."/>
            <person name="Fauchery L."/>
            <person name="Girlanda M."/>
            <person name="Hayes R.D."/>
            <person name="Keri Z."/>
            <person name="LaButti K."/>
            <person name="Lipzen A."/>
            <person name="Lombard V."/>
            <person name="Magnuson J."/>
            <person name="Maillard F."/>
            <person name="Murat C."/>
            <person name="Nolan M."/>
            <person name="Ohm R.A."/>
            <person name="Pangilinan J."/>
            <person name="Pereira M.F."/>
            <person name="Perotto S."/>
            <person name="Peter M."/>
            <person name="Pfister S."/>
            <person name="Riley R."/>
            <person name="Sitrit Y."/>
            <person name="Stielow J.B."/>
            <person name="Szollosi G."/>
            <person name="Zifcakova L."/>
            <person name="Stursova M."/>
            <person name="Spatafora J.W."/>
            <person name="Tedersoo L."/>
            <person name="Vaario L.M."/>
            <person name="Yamada A."/>
            <person name="Yan M."/>
            <person name="Wang P."/>
            <person name="Xu J."/>
            <person name="Bruns T."/>
            <person name="Baldrian P."/>
            <person name="Vilgalys R."/>
            <person name="Dunand C."/>
            <person name="Henrissat B."/>
            <person name="Grigoriev I.V."/>
            <person name="Hibbett D."/>
            <person name="Nagy L.G."/>
            <person name="Martin F.M."/>
        </authorList>
    </citation>
    <scope>NUCLEOTIDE SEQUENCE</scope>
    <source>
        <strain evidence="1">P2</strain>
    </source>
</reference>
<evidence type="ECO:0000313" key="2">
    <source>
        <dbReference type="Proteomes" id="UP000886501"/>
    </source>
</evidence>
<evidence type="ECO:0000313" key="1">
    <source>
        <dbReference type="EMBL" id="KAF9654274.1"/>
    </source>
</evidence>
<comment type="caution">
    <text evidence="1">The sequence shown here is derived from an EMBL/GenBank/DDBJ whole genome shotgun (WGS) entry which is preliminary data.</text>
</comment>
<reference evidence="1" key="1">
    <citation type="submission" date="2019-10" db="EMBL/GenBank/DDBJ databases">
        <authorList>
            <consortium name="DOE Joint Genome Institute"/>
            <person name="Kuo A."/>
            <person name="Miyauchi S."/>
            <person name="Kiss E."/>
            <person name="Drula E."/>
            <person name="Kohler A."/>
            <person name="Sanchez-Garcia M."/>
            <person name="Andreopoulos B."/>
            <person name="Barry K.W."/>
            <person name="Bonito G."/>
            <person name="Buee M."/>
            <person name="Carver A."/>
            <person name="Chen C."/>
            <person name="Cichocki N."/>
            <person name="Clum A."/>
            <person name="Culley D."/>
            <person name="Crous P.W."/>
            <person name="Fauchery L."/>
            <person name="Girlanda M."/>
            <person name="Hayes R."/>
            <person name="Keri Z."/>
            <person name="Labutti K."/>
            <person name="Lipzen A."/>
            <person name="Lombard V."/>
            <person name="Magnuson J."/>
            <person name="Maillard F."/>
            <person name="Morin E."/>
            <person name="Murat C."/>
            <person name="Nolan M."/>
            <person name="Ohm R."/>
            <person name="Pangilinan J."/>
            <person name="Pereira M."/>
            <person name="Perotto S."/>
            <person name="Peter M."/>
            <person name="Riley R."/>
            <person name="Sitrit Y."/>
            <person name="Stielow B."/>
            <person name="Szollosi G."/>
            <person name="Zifcakova L."/>
            <person name="Stursova M."/>
            <person name="Spatafora J.W."/>
            <person name="Tedersoo L."/>
            <person name="Vaario L.-M."/>
            <person name="Yamada A."/>
            <person name="Yan M."/>
            <person name="Wang P."/>
            <person name="Xu J."/>
            <person name="Bruns T."/>
            <person name="Baldrian P."/>
            <person name="Vilgalys R."/>
            <person name="Henrissat B."/>
            <person name="Grigoriev I.V."/>
            <person name="Hibbett D."/>
            <person name="Nagy L.G."/>
            <person name="Martin F.M."/>
        </authorList>
    </citation>
    <scope>NUCLEOTIDE SEQUENCE</scope>
    <source>
        <strain evidence="1">P2</strain>
    </source>
</reference>
<accession>A0ACB6ZXE3</accession>
<proteinExistence type="predicted"/>